<evidence type="ECO:0000313" key="2">
    <source>
        <dbReference type="EMBL" id="OGK01148.1"/>
    </source>
</evidence>
<dbReference type="AlphaFoldDB" id="A0A1F7F3H1"/>
<dbReference type="Gene3D" id="2.60.40.1260">
    <property type="entry name" value="Lamin Tail domain"/>
    <property type="match status" value="1"/>
</dbReference>
<dbReference type="Pfam" id="PF13860">
    <property type="entry name" value="FlgD_ig"/>
    <property type="match status" value="1"/>
</dbReference>
<proteinExistence type="predicted"/>
<gene>
    <name evidence="2" type="ORF">A2519_01325</name>
</gene>
<reference evidence="2 3" key="1">
    <citation type="journal article" date="2016" name="Nat. Commun.">
        <title>Thousands of microbial genomes shed light on interconnected biogeochemical processes in an aquifer system.</title>
        <authorList>
            <person name="Anantharaman K."/>
            <person name="Brown C.T."/>
            <person name="Hug L.A."/>
            <person name="Sharon I."/>
            <person name="Castelle C.J."/>
            <person name="Probst A.J."/>
            <person name="Thomas B.C."/>
            <person name="Singh A."/>
            <person name="Wilkins M.J."/>
            <person name="Karaoz U."/>
            <person name="Brodie E.L."/>
            <person name="Williams K.H."/>
            <person name="Hubbard S.S."/>
            <person name="Banfield J.F."/>
        </authorList>
    </citation>
    <scope>NUCLEOTIDE SEQUENCE [LARGE SCALE GENOMIC DNA]</scope>
</reference>
<dbReference type="InterPro" id="IPR001322">
    <property type="entry name" value="Lamin_tail_dom"/>
</dbReference>
<dbReference type="Gene3D" id="2.60.40.4070">
    <property type="match status" value="1"/>
</dbReference>
<organism evidence="2 3">
    <name type="scientific">Candidatus Raymondbacteria bacterium RIFOXYD12_FULL_49_13</name>
    <dbReference type="NCBI Taxonomy" id="1817890"/>
    <lineage>
        <taxon>Bacteria</taxon>
        <taxon>Raymondiibacteriota</taxon>
    </lineage>
</organism>
<sequence length="482" mass="52755">MLEEVFYPAFMLFVILLIVCRAAWCGLVITEVEPNPPGNSSGDIPGDLTHEFVEVYNTGPLPVNLSECYFIFGSSGSSTVNRCDPVVWAGDSLRNVGRDSAVQYAAQIPAGAFAIMLCRGYVSAPESTWYAIASGTFIFTSKNKYFRSGGLANSGTTIQLFDSSGLLLSSFNSFLSSAMDPGESWTQHLIAPDSQDFPGNWAIAFPTPGGQFPYQGAREYGSTLVINEVMSDPLEGHPEWIELFNPGDDTVDLRGWRIGGNEEDDFLLTPDMVFVPPGHFAIITEDNETASRFFPDALCPLIEPEAWDALRRDDDIIVIRDRNNVTIDSLAYAGDWFPVSKGVSFERVLPGGATNQKDNWHQSRNVSGSTAGFANSSPEEAVSAFHFTLQNSRIRPGCGCDLSRITMHVVKPADDQLTIKIYDIRGRVVRSICDRATGTAPYLFWDGKHGNGHLMPAGLYLISVRNEGSSAVLEKYPVALLK</sequence>
<dbReference type="InterPro" id="IPR025965">
    <property type="entry name" value="FlgD/Vpr_Ig-like"/>
</dbReference>
<dbReference type="Pfam" id="PF00932">
    <property type="entry name" value="LTD"/>
    <property type="match status" value="1"/>
</dbReference>
<evidence type="ECO:0000313" key="3">
    <source>
        <dbReference type="Proteomes" id="UP000179243"/>
    </source>
</evidence>
<feature type="domain" description="LTD" evidence="1">
    <location>
        <begin position="212"/>
        <end position="334"/>
    </location>
</feature>
<dbReference type="InterPro" id="IPR036415">
    <property type="entry name" value="Lamin_tail_dom_sf"/>
</dbReference>
<dbReference type="PROSITE" id="PS51841">
    <property type="entry name" value="LTD"/>
    <property type="match status" value="1"/>
</dbReference>
<dbReference type="EMBL" id="MFYX01000131">
    <property type="protein sequence ID" value="OGK01148.1"/>
    <property type="molecule type" value="Genomic_DNA"/>
</dbReference>
<dbReference type="SUPFAM" id="SSF74853">
    <property type="entry name" value="Lamin A/C globular tail domain"/>
    <property type="match status" value="1"/>
</dbReference>
<accession>A0A1F7F3H1</accession>
<comment type="caution">
    <text evidence="2">The sequence shown here is derived from an EMBL/GenBank/DDBJ whole genome shotgun (WGS) entry which is preliminary data.</text>
</comment>
<evidence type="ECO:0000259" key="1">
    <source>
        <dbReference type="PROSITE" id="PS51841"/>
    </source>
</evidence>
<name>A0A1F7F3H1_UNCRA</name>
<protein>
    <recommendedName>
        <fullName evidence="1">LTD domain-containing protein</fullName>
    </recommendedName>
</protein>
<dbReference type="Proteomes" id="UP000179243">
    <property type="component" value="Unassembled WGS sequence"/>
</dbReference>